<proteinExistence type="predicted"/>
<reference evidence="1" key="1">
    <citation type="submission" date="2021-01" db="EMBL/GenBank/DDBJ databases">
        <authorList>
            <person name="Corre E."/>
            <person name="Pelletier E."/>
            <person name="Niang G."/>
            <person name="Scheremetjew M."/>
            <person name="Finn R."/>
            <person name="Kale V."/>
            <person name="Holt S."/>
            <person name="Cochrane G."/>
            <person name="Meng A."/>
            <person name="Brown T."/>
            <person name="Cohen L."/>
        </authorList>
    </citation>
    <scope>NUCLEOTIDE SEQUENCE</scope>
    <source>
        <strain evidence="1">CCMP 410</strain>
    </source>
</reference>
<dbReference type="EMBL" id="HBGK01040497">
    <property type="protein sequence ID" value="CAD9299878.1"/>
    <property type="molecule type" value="Transcribed_RNA"/>
</dbReference>
<dbReference type="AlphaFoldDB" id="A0A7S1VH89"/>
<evidence type="ECO:0000313" key="1">
    <source>
        <dbReference type="EMBL" id="CAD9299878.1"/>
    </source>
</evidence>
<organism evidence="1">
    <name type="scientific">Grammatophora oceanica</name>
    <dbReference type="NCBI Taxonomy" id="210454"/>
    <lineage>
        <taxon>Eukaryota</taxon>
        <taxon>Sar</taxon>
        <taxon>Stramenopiles</taxon>
        <taxon>Ochrophyta</taxon>
        <taxon>Bacillariophyta</taxon>
        <taxon>Fragilariophyceae</taxon>
        <taxon>Fragilariophycidae</taxon>
        <taxon>Rhabdonematales</taxon>
        <taxon>Grammatophoraceae</taxon>
        <taxon>Grammatophora</taxon>
    </lineage>
</organism>
<accession>A0A7S1VH89</accession>
<gene>
    <name evidence="1" type="ORF">GOCE00092_LOCUS21157</name>
</gene>
<protein>
    <submittedName>
        <fullName evidence="1">Uncharacterized protein</fullName>
    </submittedName>
</protein>
<name>A0A7S1VH89_9STRA</name>
<sequence length="99" mass="11096">MSTTLTISLQQAEATMVSYRNRCGTPYVASGFHPCRDRHTRSLRSSSEKKTVAELSLGLLLLQIRITNNEVCAKTWLSSNDTESYRSGLRPTEHHTILA</sequence>